<dbReference type="SUPFAM" id="SSF110296">
    <property type="entry name" value="Oligoxyloglucan reducing end-specific cellobiohydrolase"/>
    <property type="match status" value="1"/>
</dbReference>
<dbReference type="InterPro" id="IPR036278">
    <property type="entry name" value="Sialidase_sf"/>
</dbReference>
<comment type="caution">
    <text evidence="1">The sequence shown here is derived from an EMBL/GenBank/DDBJ whole genome shotgun (WGS) entry which is preliminary data.</text>
</comment>
<protein>
    <submittedName>
        <fullName evidence="1">Uncharacterized protein</fullName>
    </submittedName>
</protein>
<evidence type="ECO:0000313" key="1">
    <source>
        <dbReference type="EMBL" id="MBB4081025.1"/>
    </source>
</evidence>
<gene>
    <name evidence="1" type="ORF">GGR28_003666</name>
</gene>
<evidence type="ECO:0000313" key="2">
    <source>
        <dbReference type="Proteomes" id="UP000576209"/>
    </source>
</evidence>
<dbReference type="Gene3D" id="2.130.10.10">
    <property type="entry name" value="YVTN repeat-like/Quinoprotein amine dehydrogenase"/>
    <property type="match status" value="1"/>
</dbReference>
<dbReference type="EMBL" id="JACIFF010000011">
    <property type="protein sequence ID" value="MBB4081025.1"/>
    <property type="molecule type" value="Genomic_DNA"/>
</dbReference>
<accession>A0A840EBZ0</accession>
<dbReference type="Proteomes" id="UP000576209">
    <property type="component" value="Unassembled WGS sequence"/>
</dbReference>
<name>A0A840EBZ0_9BACT</name>
<organism evidence="1 2">
    <name type="scientific">Neolewinella aquimaris</name>
    <dbReference type="NCBI Taxonomy" id="1835722"/>
    <lineage>
        <taxon>Bacteria</taxon>
        <taxon>Pseudomonadati</taxon>
        <taxon>Bacteroidota</taxon>
        <taxon>Saprospiria</taxon>
        <taxon>Saprospirales</taxon>
        <taxon>Lewinellaceae</taxon>
        <taxon>Neolewinella</taxon>
    </lineage>
</organism>
<keyword evidence="2" id="KW-1185">Reference proteome</keyword>
<reference evidence="1 2" key="1">
    <citation type="submission" date="2020-08" db="EMBL/GenBank/DDBJ databases">
        <title>Genomic Encyclopedia of Type Strains, Phase IV (KMG-IV): sequencing the most valuable type-strain genomes for metagenomic binning, comparative biology and taxonomic classification.</title>
        <authorList>
            <person name="Goeker M."/>
        </authorList>
    </citation>
    <scope>NUCLEOTIDE SEQUENCE [LARGE SCALE GENOMIC DNA]</scope>
    <source>
        <strain evidence="1 2">DSM 105137</strain>
    </source>
</reference>
<dbReference type="RefSeq" id="WP_183497253.1">
    <property type="nucleotide sequence ID" value="NZ_JACIFF010000011.1"/>
</dbReference>
<dbReference type="AlphaFoldDB" id="A0A840EBZ0"/>
<sequence>MKPLLILLLTLPIANLSGQEVSDTVDYFADNGLSNTVKTMQHPAGEHHDGITYVCYQGPLEDPYVAAYDHDKKEWSGPYKAGESLLGKDPSAKIDNHGKPAMIIDDAGYIHLVFGGHGGLPEQGVNPLGNHHDGAMKHVVSKRPLDITEWEELNNIPTFGTYNQFVKLDNGDIYLFYRHGAHRSDWVYQLSTDNGRTFAPPVSVLNSKRTKGTEQHPVIYDTWYAWFDNGEGNDIIATFNYHVCKGPDHDGERHDSYYMVFDTEEGRWHSVTGKEVAAPVTKDMADRDLLVEDSGDLWTVRGAVRLDADGNPHLIFYRGEQMGLKHGGPKEVVYYRWTGTAWIEDQSDGLPVATGDLVVSDPLRAELLLAGNTAEGAELAWWRTRDGGKSFAKEKVLYALGERGVVTTAIIRNAHPDARVVIGGKGQGEFRRMYLVGDGGAVRRSAAAD</sequence>
<dbReference type="SUPFAM" id="SSF50939">
    <property type="entry name" value="Sialidases"/>
    <property type="match status" value="1"/>
</dbReference>
<dbReference type="InterPro" id="IPR015943">
    <property type="entry name" value="WD40/YVTN_repeat-like_dom_sf"/>
</dbReference>
<proteinExistence type="predicted"/>
<dbReference type="Pfam" id="PF15892">
    <property type="entry name" value="BNR_4"/>
    <property type="match status" value="1"/>
</dbReference>